<proteinExistence type="predicted"/>
<sequence>MYDFSKNFLSSEVTCEEYERCKKLKKRLIKEYKGKKIEDVIEGEVFNTESGSCYLIEDRAFLRCELIDPVKAKLKILSNFRLIYGIGELTEVILKGQGYRTIEDLIGHYRFGEEAKEFLNIVNSCKYNQLINNIEHWFPKSHQLVLFSSSFFSKEDFIILDIETLGLSNRP</sequence>
<accession>X1FW23</accession>
<reference evidence="1" key="1">
    <citation type="journal article" date="2014" name="Front. Microbiol.">
        <title>High frequency of phylogenetically diverse reductive dehalogenase-homologous genes in deep subseafloor sedimentary metagenomes.</title>
        <authorList>
            <person name="Kawai M."/>
            <person name="Futagami T."/>
            <person name="Toyoda A."/>
            <person name="Takaki Y."/>
            <person name="Nishi S."/>
            <person name="Hori S."/>
            <person name="Arai W."/>
            <person name="Tsubouchi T."/>
            <person name="Morono Y."/>
            <person name="Uchiyama I."/>
            <person name="Ito T."/>
            <person name="Fujiyama A."/>
            <person name="Inagaki F."/>
            <person name="Takami H."/>
        </authorList>
    </citation>
    <scope>NUCLEOTIDE SEQUENCE</scope>
    <source>
        <strain evidence="1">Expedition CK06-06</strain>
    </source>
</reference>
<dbReference type="EMBL" id="BARU01008097">
    <property type="protein sequence ID" value="GAH36760.1"/>
    <property type="molecule type" value="Genomic_DNA"/>
</dbReference>
<comment type="caution">
    <text evidence="1">The sequence shown here is derived from an EMBL/GenBank/DDBJ whole genome shotgun (WGS) entry which is preliminary data.</text>
</comment>
<evidence type="ECO:0000313" key="1">
    <source>
        <dbReference type="EMBL" id="GAH36760.1"/>
    </source>
</evidence>
<dbReference type="AlphaFoldDB" id="X1FW23"/>
<gene>
    <name evidence="1" type="ORF">S03H2_15910</name>
</gene>
<organism evidence="1">
    <name type="scientific">marine sediment metagenome</name>
    <dbReference type="NCBI Taxonomy" id="412755"/>
    <lineage>
        <taxon>unclassified sequences</taxon>
        <taxon>metagenomes</taxon>
        <taxon>ecological metagenomes</taxon>
    </lineage>
</organism>
<feature type="non-terminal residue" evidence="1">
    <location>
        <position position="171"/>
    </location>
</feature>
<protein>
    <submittedName>
        <fullName evidence="1">Uncharacterized protein</fullName>
    </submittedName>
</protein>
<name>X1FW23_9ZZZZ</name>